<keyword evidence="1" id="KW-0812">Transmembrane</keyword>
<organism evidence="2">
    <name type="scientific">Neotessella volvocina</name>
    <dbReference type="NCBI Taxonomy" id="52559"/>
    <lineage>
        <taxon>Eukaryota</taxon>
        <taxon>Sar</taxon>
        <taxon>Stramenopiles</taxon>
        <taxon>Ochrophyta</taxon>
        <taxon>Synurophyceae</taxon>
        <taxon>Synurales</taxon>
        <taxon>Neotessellaceae</taxon>
        <taxon>Neotessella</taxon>
    </lineage>
</organism>
<evidence type="ECO:0000313" key="2">
    <source>
        <dbReference type="EMBL" id="AYO28756.1"/>
    </source>
</evidence>
<accession>A0A3G2R040</accession>
<keyword evidence="2" id="KW-0934">Plastid</keyword>
<keyword evidence="1" id="KW-0472">Membrane</keyword>
<dbReference type="EMBL" id="MH795132">
    <property type="protein sequence ID" value="AYO28756.1"/>
    <property type="molecule type" value="Genomic_DNA"/>
</dbReference>
<proteinExistence type="predicted"/>
<dbReference type="AlphaFoldDB" id="A0A3G2R040"/>
<sequence length="246" mass="29752">MKEKNSLFISPTVVSKDPNLLFLTPEYNRYRMQNSIITVLEKEKDFLYKQENLLKLRGGHNFGVEVFISLFNEIFIVHPLIGLSLIFIIFDEYRKQKKIKIDFFEDFEKKLQNPQSMKSIVTKVLKVLSKISEYEYLLLLFSLGFSYKKELMYLFYNSPLIGKKMSKIRFIRKAYNLFFKEDTSISPYNLDLLIEKEYTNAVSKIKWLFKYKYSFKRLRKRLYKEMMDRINSNNTFPRYNFFPTIF</sequence>
<feature type="transmembrane region" description="Helical" evidence="1">
    <location>
        <begin position="66"/>
        <end position="90"/>
    </location>
</feature>
<geneLocation type="plastid" evidence="2"/>
<evidence type="ECO:0000256" key="1">
    <source>
        <dbReference type="SAM" id="Phobius"/>
    </source>
</evidence>
<name>A0A3G2R040_9STRA</name>
<reference evidence="2" key="1">
    <citation type="submission" date="2018-08" db="EMBL/GenBank/DDBJ databases">
        <title>Comparative Plastid Genomics of Synurophyceae: Evolutionary Evidence of Lateral Gene Transfer and Inverted Repeat Dynamics.</title>
        <authorList>
            <person name="Kim J.I."/>
            <person name="Shin H."/>
            <person name="Skaloud P."/>
            <person name="Jung J."/>
            <person name="Yoon H.S."/>
            <person name="Archibald J.M."/>
            <person name="Shin W."/>
        </authorList>
    </citation>
    <scope>NUCLEOTIDE SEQUENCE</scope>
    <source>
        <strain evidence="2">CCMP1781</strain>
    </source>
</reference>
<protein>
    <submittedName>
        <fullName evidence="2">Uncharacterized protein</fullName>
    </submittedName>
</protein>
<keyword evidence="1" id="KW-1133">Transmembrane helix</keyword>